<dbReference type="Proteomes" id="UP001479520">
    <property type="component" value="Plasmid unnamed1"/>
</dbReference>
<keyword evidence="1" id="KW-0614">Plasmid</keyword>
<accession>A0ABZ2XL24</accession>
<dbReference type="RefSeq" id="WP_341744657.1">
    <property type="nucleotide sequence ID" value="NZ_CP151407.1"/>
</dbReference>
<evidence type="ECO:0000313" key="1">
    <source>
        <dbReference type="EMBL" id="WZJ23318.1"/>
    </source>
</evidence>
<dbReference type="EMBL" id="CP151407">
    <property type="protein sequence ID" value="WZJ23318.1"/>
    <property type="molecule type" value="Genomic_DNA"/>
</dbReference>
<keyword evidence="2" id="KW-1185">Reference proteome</keyword>
<gene>
    <name evidence="1" type="ORF">AADV58_18075</name>
</gene>
<organism evidence="1 2">
    <name type="scientific">Azonexus hydrophilus</name>
    <dbReference type="NCBI Taxonomy" id="418702"/>
    <lineage>
        <taxon>Bacteria</taxon>
        <taxon>Pseudomonadati</taxon>
        <taxon>Pseudomonadota</taxon>
        <taxon>Betaproteobacteria</taxon>
        <taxon>Rhodocyclales</taxon>
        <taxon>Azonexaceae</taxon>
        <taxon>Azonexus</taxon>
    </lineage>
</organism>
<name>A0ABZ2XL24_9RHOO</name>
<protein>
    <submittedName>
        <fullName evidence="1">Uncharacterized protein</fullName>
    </submittedName>
</protein>
<proteinExistence type="predicted"/>
<geneLocation type="plasmid" evidence="1 2">
    <name>unnamed1</name>
</geneLocation>
<sequence length="146" mass="16587">MNISRALDAVAAQYDPNMFLEGDCHTLAVALFETGGHKGKLVACLRKTIDERGSVYSTGYSHMVYECPEGMCWDIGGQEADVRWEDQFPDLDSPDKWGMTTSLEWVEVPYEGHQMWLMEHYGCIDNMLGNYVKQIIRESSMTHGCH</sequence>
<reference evidence="1 2" key="1">
    <citation type="submission" date="2024-04" db="EMBL/GenBank/DDBJ databases">
        <title>Dissimilatory iodate-reducing microorganisms contribute to the enrichment of iodine in groundwater.</title>
        <authorList>
            <person name="Jiang Z."/>
        </authorList>
    </citation>
    <scope>NUCLEOTIDE SEQUENCE [LARGE SCALE GENOMIC DNA]</scope>
    <source>
        <strain evidence="1 2">NCP973</strain>
        <plasmid evidence="1 2">unnamed1</plasmid>
    </source>
</reference>
<evidence type="ECO:0000313" key="2">
    <source>
        <dbReference type="Proteomes" id="UP001479520"/>
    </source>
</evidence>